<evidence type="ECO:0000313" key="3">
    <source>
        <dbReference type="EMBL" id="MBJ7633326.1"/>
    </source>
</evidence>
<keyword evidence="1" id="KW-0472">Membrane</keyword>
<dbReference type="EMBL" id="JAAOCX010000015">
    <property type="protein sequence ID" value="MBJ7633326.1"/>
    <property type="molecule type" value="Genomic_DNA"/>
</dbReference>
<evidence type="ECO:0000256" key="1">
    <source>
        <dbReference type="SAM" id="Phobius"/>
    </source>
</evidence>
<dbReference type="EMBL" id="JAAOCP010000015">
    <property type="protein sequence ID" value="MBJ7639737.1"/>
    <property type="molecule type" value="Genomic_DNA"/>
</dbReference>
<name>A0A0R2FAT7_WEICO</name>
<dbReference type="InterPro" id="IPR025164">
    <property type="entry name" value="Toastrack_DUF4097"/>
</dbReference>
<dbReference type="Gene3D" id="2.160.20.120">
    <property type="match status" value="1"/>
</dbReference>
<organism evidence="4 5">
    <name type="scientific">Weissella confusa</name>
    <name type="common">Lactobacillus confusus</name>
    <dbReference type="NCBI Taxonomy" id="1583"/>
    <lineage>
        <taxon>Bacteria</taxon>
        <taxon>Bacillati</taxon>
        <taxon>Bacillota</taxon>
        <taxon>Bacilli</taxon>
        <taxon>Lactobacillales</taxon>
        <taxon>Lactobacillaceae</taxon>
        <taxon>Weissella</taxon>
    </lineage>
</organism>
<proteinExistence type="predicted"/>
<dbReference type="OrthoDB" id="2147404at2"/>
<keyword evidence="1" id="KW-1133">Transmembrane helix</keyword>
<dbReference type="Proteomes" id="UP000728106">
    <property type="component" value="Unassembled WGS sequence"/>
</dbReference>
<feature type="transmembrane region" description="Helical" evidence="1">
    <location>
        <begin position="7"/>
        <end position="27"/>
    </location>
</feature>
<comment type="caution">
    <text evidence="4">The sequence shown here is derived from an EMBL/GenBank/DDBJ whole genome shotgun (WGS) entry which is preliminary data.</text>
</comment>
<gene>
    <name evidence="4" type="ORF">HAU20_10160</name>
    <name evidence="3" type="ORF">HAU43_09560</name>
</gene>
<evidence type="ECO:0000259" key="2">
    <source>
        <dbReference type="Pfam" id="PF13349"/>
    </source>
</evidence>
<dbReference type="Pfam" id="PF13349">
    <property type="entry name" value="DUF4097"/>
    <property type="match status" value="1"/>
</dbReference>
<dbReference type="GeneID" id="57979857"/>
<protein>
    <submittedName>
        <fullName evidence="4">DUF4097 domain-containing protein</fullName>
    </submittedName>
</protein>
<reference evidence="4" key="1">
    <citation type="submission" date="2020-02" db="EMBL/GenBank/DDBJ databases">
        <authorList>
            <person name="Fontana A."/>
            <person name="Patrone V."/>
            <person name="Morelli L."/>
        </authorList>
    </citation>
    <scope>NUCLEOTIDE SEQUENCE</scope>
    <source>
        <strain evidence="3">CCUG 30943</strain>
        <strain evidence="4">CCUG 43002</strain>
    </source>
</reference>
<dbReference type="Proteomes" id="UP000808038">
    <property type="component" value="Unassembled WGS sequence"/>
</dbReference>
<evidence type="ECO:0000313" key="5">
    <source>
        <dbReference type="Proteomes" id="UP000728106"/>
    </source>
</evidence>
<dbReference type="AlphaFoldDB" id="A0A0R2FAT7"/>
<reference evidence="4 5" key="2">
    <citation type="journal article" date="2021" name="Int. J. Food Microbiol.">
        <title>Safety demonstration of a microbial species for use in the food chain: Weissella confusa.</title>
        <authorList>
            <person name="Bourdichon F."/>
            <person name="Patrone V."/>
            <person name="Fontana A."/>
            <person name="Milani G."/>
            <person name="Morelli L."/>
        </authorList>
    </citation>
    <scope>NUCLEOTIDE SEQUENCE [LARGE SCALE GENOMIC DNA]</scope>
    <source>
        <strain evidence="3">CCUG 30943</strain>
        <strain evidence="4 5">CCUG 43002</strain>
    </source>
</reference>
<feature type="domain" description="DUF4097" evidence="2">
    <location>
        <begin position="58"/>
        <end position="290"/>
    </location>
</feature>
<dbReference type="RefSeq" id="WP_003610097.1">
    <property type="nucleotide sequence ID" value="NZ_ALXH01000102.1"/>
</dbReference>
<accession>A0A0R2FAT7</accession>
<evidence type="ECO:0000313" key="4">
    <source>
        <dbReference type="EMBL" id="MBJ7639737.1"/>
    </source>
</evidence>
<keyword evidence="1" id="KW-0812">Transmembrane</keyword>
<sequence length="293" mass="32051">MPKMLRVIIIGFAVAALGIMLSVIGYVNGGQNSLVWRDGHFVLPQEKAINQKFDTIKTIDATAVELDVHVVASDKNEYRVKGTVGDATQLNLTDKDGALHIRYTGTQKDKYRVGFNKRVEHVLTVYVPKKAVMKYVHIRNYSGSSSLHDVETKNLTLNNTYGLVTLNGVKSPETTMNLADSQFSAKQATLGKAFVSASDTDMQLKDVVMNDGVVQLNSGNLTVQNAQLTGVNAWTLREGNLDVTNMPVPGLQIQANNGDIKIQGNRFVGSYSRDESATDRLNVVTTDGDTIFN</sequence>
<keyword evidence="5" id="KW-1185">Reference proteome</keyword>